<dbReference type="Pfam" id="PF01872">
    <property type="entry name" value="RibD_C"/>
    <property type="match status" value="1"/>
</dbReference>
<dbReference type="RefSeq" id="WP_258810005.1">
    <property type="nucleotide sequence ID" value="NZ_JANUGU010000001.1"/>
</dbReference>
<reference evidence="2 3" key="1">
    <citation type="submission" date="2022-08" db="EMBL/GenBank/DDBJ databases">
        <title>Reclassification of Massilia species as members of the genera Telluria, Duganella, Pseudoduganella, Mokoshia gen. nov. and Zemynaea gen. nov. using orthogonal and non-orthogonal genome-based approaches.</title>
        <authorList>
            <person name="Bowman J.P."/>
        </authorList>
    </citation>
    <scope>NUCLEOTIDE SEQUENCE [LARGE SCALE GENOMIC DNA]</scope>
    <source>
        <strain evidence="2 3">JCM 31606</strain>
    </source>
</reference>
<dbReference type="InterPro" id="IPR050765">
    <property type="entry name" value="Riboflavin_Biosynth_HTPR"/>
</dbReference>
<dbReference type="Proteomes" id="UP001204621">
    <property type="component" value="Unassembled WGS sequence"/>
</dbReference>
<dbReference type="Gene3D" id="3.40.430.10">
    <property type="entry name" value="Dihydrofolate Reductase, subunit A"/>
    <property type="match status" value="1"/>
</dbReference>
<protein>
    <submittedName>
        <fullName evidence="2">Dihydrofolate reductase family protein</fullName>
    </submittedName>
</protein>
<evidence type="ECO:0000259" key="1">
    <source>
        <dbReference type="Pfam" id="PF01872"/>
    </source>
</evidence>
<dbReference type="PANTHER" id="PTHR38011">
    <property type="entry name" value="DIHYDROFOLATE REDUCTASE FAMILY PROTEIN (AFU_ORTHOLOGUE AFUA_8G06820)"/>
    <property type="match status" value="1"/>
</dbReference>
<keyword evidence="3" id="KW-1185">Reference proteome</keyword>
<organism evidence="2 3">
    <name type="scientific">Massilia terrae</name>
    <dbReference type="NCBI Taxonomy" id="1811224"/>
    <lineage>
        <taxon>Bacteria</taxon>
        <taxon>Pseudomonadati</taxon>
        <taxon>Pseudomonadota</taxon>
        <taxon>Betaproteobacteria</taxon>
        <taxon>Burkholderiales</taxon>
        <taxon>Oxalobacteraceae</taxon>
        <taxon>Telluria group</taxon>
        <taxon>Massilia</taxon>
    </lineage>
</organism>
<proteinExistence type="predicted"/>
<evidence type="ECO:0000313" key="3">
    <source>
        <dbReference type="Proteomes" id="UP001204621"/>
    </source>
</evidence>
<feature type="domain" description="Bacterial bifunctional deaminase-reductase C-terminal" evidence="1">
    <location>
        <begin position="2"/>
        <end position="203"/>
    </location>
</feature>
<dbReference type="EMBL" id="JANUGU010000001">
    <property type="protein sequence ID" value="MCS0656830.1"/>
    <property type="molecule type" value="Genomic_DNA"/>
</dbReference>
<gene>
    <name evidence="2" type="ORF">NX778_01990</name>
</gene>
<dbReference type="InterPro" id="IPR024072">
    <property type="entry name" value="DHFR-like_dom_sf"/>
</dbReference>
<dbReference type="SUPFAM" id="SSF53597">
    <property type="entry name" value="Dihydrofolate reductase-like"/>
    <property type="match status" value="1"/>
</dbReference>
<name>A0ABT2CST6_9BURK</name>
<dbReference type="InterPro" id="IPR002734">
    <property type="entry name" value="RibDG_C"/>
</dbReference>
<evidence type="ECO:0000313" key="2">
    <source>
        <dbReference type="EMBL" id="MCS0656830.1"/>
    </source>
</evidence>
<sequence>MRKLVLKMSVSLDGFVCGPNNEIDWIFRTSSDDSRAWVVNILREADAHLMGSRTYADMAAFWPFSDTPFTAAMNDIPKIVFSRNGKDGAHVAGVTRALADAKADRGQQRGVTPTEEVLLSWADPTIASGELADEIRSLKEQPGNYLLAHGGALFAQSLAAAGLIDEYRLAIHPVVLGQGKGLFAGLHKPADLRLVSATTFTSGGIGAVYQPA</sequence>
<accession>A0ABT2CST6</accession>
<comment type="caution">
    <text evidence="2">The sequence shown here is derived from an EMBL/GenBank/DDBJ whole genome shotgun (WGS) entry which is preliminary data.</text>
</comment>
<dbReference type="PANTHER" id="PTHR38011:SF11">
    <property type="entry name" value="2,5-DIAMINO-6-RIBOSYLAMINO-4(3H)-PYRIMIDINONE 5'-PHOSPHATE REDUCTASE"/>
    <property type="match status" value="1"/>
</dbReference>